<name>A0AB72VFL6_CORGB</name>
<dbReference type="InterPro" id="IPR042206">
    <property type="entry name" value="CRISPR-assoc_Cas1_C"/>
</dbReference>
<reference evidence="9" key="1">
    <citation type="journal article" date="2007" name="Microbiology">
        <title>Comparative analysis of the Corynebacterium glutamicum group and complete genome sequence of strain R.</title>
        <authorList>
            <person name="Yukawa H."/>
            <person name="Omumasaba C.A."/>
            <person name="Nonaka H."/>
            <person name="Kos P."/>
            <person name="Okai N."/>
            <person name="Suzuki N."/>
            <person name="Suda M."/>
            <person name="Tsuge Y."/>
            <person name="Watanabe J."/>
            <person name="Ikeda Y."/>
            <person name="Vertes A.A."/>
            <person name="Inui M."/>
        </authorList>
    </citation>
    <scope>NUCLEOTIDE SEQUENCE</scope>
    <source>
        <strain evidence="9">R</strain>
    </source>
</reference>
<keyword evidence="2 8" id="KW-0479">Metal-binding</keyword>
<keyword evidence="5 8" id="KW-0460">Magnesium</keyword>
<keyword evidence="4 8" id="KW-0378">Hydrolase</keyword>
<dbReference type="Proteomes" id="UP000006698">
    <property type="component" value="Chromosome"/>
</dbReference>
<dbReference type="AlphaFoldDB" id="A0AB72VFL6"/>
<feature type="binding site" evidence="8">
    <location>
        <position position="219"/>
    </location>
    <ligand>
        <name>Mn(2+)</name>
        <dbReference type="ChEBI" id="CHEBI:29035"/>
    </ligand>
</feature>
<keyword evidence="6 8" id="KW-0051">Antiviral defense</keyword>
<evidence type="ECO:0000256" key="6">
    <source>
        <dbReference type="ARBA" id="ARBA00023118"/>
    </source>
</evidence>
<dbReference type="EMBL" id="AP009044">
    <property type="protein sequence ID" value="BAQ21111.1"/>
    <property type="molecule type" value="Genomic_DNA"/>
</dbReference>
<dbReference type="InterPro" id="IPR002729">
    <property type="entry name" value="CRISPR-assoc_Cas1"/>
</dbReference>
<evidence type="ECO:0000256" key="3">
    <source>
        <dbReference type="ARBA" id="ARBA00022759"/>
    </source>
</evidence>
<dbReference type="NCBIfam" id="TIGR03638">
    <property type="entry name" value="cas1_ECOLI"/>
    <property type="match status" value="1"/>
</dbReference>
<evidence type="ECO:0000256" key="2">
    <source>
        <dbReference type="ARBA" id="ARBA00022723"/>
    </source>
</evidence>
<proteinExistence type="inferred from homology"/>
<dbReference type="InterPro" id="IPR019851">
    <property type="entry name" value="CRISPR-assoc_Cas1_ECOLI"/>
</dbReference>
<evidence type="ECO:0000256" key="4">
    <source>
        <dbReference type="ARBA" id="ARBA00022801"/>
    </source>
</evidence>
<keyword evidence="7 8" id="KW-0238">DNA-binding</keyword>
<dbReference type="PANTHER" id="PTHR34353:SF3">
    <property type="entry name" value="CRISPR-ASSOCIATED ENDONUCLEASE CAS1"/>
    <property type="match status" value="1"/>
</dbReference>
<dbReference type="RefSeq" id="WP_044026944.1">
    <property type="nucleotide sequence ID" value="NC_009342.1"/>
</dbReference>
<comment type="subunit">
    <text evidence="8">Homodimer, forms a heterotetramer with a Cas2 homodimer.</text>
</comment>
<dbReference type="KEGG" id="cgt:cgR_6049"/>
<evidence type="ECO:0000256" key="5">
    <source>
        <dbReference type="ARBA" id="ARBA00022842"/>
    </source>
</evidence>
<dbReference type="GO" id="GO:0004520">
    <property type="term" value="F:DNA endonuclease activity"/>
    <property type="evidence" value="ECO:0007669"/>
    <property type="project" value="InterPro"/>
</dbReference>
<comment type="cofactor">
    <cofactor evidence="8">
        <name>Mg(2+)</name>
        <dbReference type="ChEBI" id="CHEBI:18420"/>
    </cofactor>
    <cofactor evidence="8">
        <name>Mn(2+)</name>
        <dbReference type="ChEBI" id="CHEBI:29035"/>
    </cofactor>
</comment>
<dbReference type="EC" id="3.1.-.-" evidence="8"/>
<keyword evidence="3 8" id="KW-0255">Endonuclease</keyword>
<protein>
    <recommendedName>
        <fullName evidence="8">CRISPR-associated endonuclease Cas1</fullName>
        <ecNumber evidence="8">3.1.-.-</ecNumber>
    </recommendedName>
</protein>
<keyword evidence="1 8" id="KW-0540">Nuclease</keyword>
<evidence type="ECO:0000256" key="8">
    <source>
        <dbReference type="HAMAP-Rule" id="MF_01470"/>
    </source>
</evidence>
<sequence length="309" mass="33766">MAYSDDAISFSTIPVDHQIRLEDRVSFAYLEYCSVRQDKTGVVAYSQQDGEPVETRIQIPASAMAVLMLGPGCSISNAALTSCTRAGATVLFTGGGGVPAYSHATPLTSSARWAIAQANLVASETKQRTAAIILYKRQLGLDDLQDAPSISVMRGLEGRAMKLKYRELARKHDIKNFRREVKSDDPVNQGLNLANSILYGCAATACSALGINPALGIIHRGDARSLLFDLADLYKPTVSLPLAFQSASEPNSLEFLRRRLRQEIHRQDILKELVKVLIEILTPHLPIRDDDRLISGRGDEVSGHTQYGS</sequence>
<dbReference type="GO" id="GO:0046872">
    <property type="term" value="F:metal ion binding"/>
    <property type="evidence" value="ECO:0007669"/>
    <property type="project" value="UniProtKB-UniRule"/>
</dbReference>
<dbReference type="Pfam" id="PF01867">
    <property type="entry name" value="Cas_Cas1"/>
    <property type="match status" value="1"/>
</dbReference>
<dbReference type="Gene3D" id="1.20.120.920">
    <property type="entry name" value="CRISPR-associated endonuclease Cas1, C-terminal domain"/>
    <property type="match status" value="1"/>
</dbReference>
<feature type="binding site" evidence="8">
    <location>
        <position position="157"/>
    </location>
    <ligand>
        <name>Mn(2+)</name>
        <dbReference type="ChEBI" id="CHEBI:29035"/>
    </ligand>
</feature>
<evidence type="ECO:0000256" key="7">
    <source>
        <dbReference type="ARBA" id="ARBA00023125"/>
    </source>
</evidence>
<evidence type="ECO:0000256" key="1">
    <source>
        <dbReference type="ARBA" id="ARBA00022722"/>
    </source>
</evidence>
<dbReference type="PANTHER" id="PTHR34353">
    <property type="entry name" value="CRISPR-ASSOCIATED ENDONUCLEASE CAS1 1"/>
    <property type="match status" value="1"/>
</dbReference>
<dbReference type="InterPro" id="IPR042211">
    <property type="entry name" value="CRISPR-assoc_Cas1_N"/>
</dbReference>
<dbReference type="HAMAP" id="MF_01470">
    <property type="entry name" value="Cas1"/>
    <property type="match status" value="1"/>
</dbReference>
<dbReference type="Gene3D" id="3.100.10.20">
    <property type="entry name" value="CRISPR-associated endonuclease Cas1, N-terminal domain"/>
    <property type="match status" value="1"/>
</dbReference>
<dbReference type="InterPro" id="IPR050646">
    <property type="entry name" value="Cas1"/>
</dbReference>
<gene>
    <name evidence="8" type="primary">cas1</name>
    <name evidence="9" type="ordered locus">cgR_6049</name>
</gene>
<comment type="function">
    <text evidence="8">CRISPR (clustered regularly interspaced short palindromic repeat), is an adaptive immune system that provides protection against mobile genetic elements (viruses, transposable elements and conjugative plasmids). CRISPR clusters contain spacers, sequences complementary to antecedent mobile elements, and target invading nucleic acids. CRISPR clusters are transcribed and processed into CRISPR RNA (crRNA). Acts as a dsDNA endonuclease. Involved in the integration of spacer DNA into the CRISPR cassette.</text>
</comment>
<keyword evidence="8" id="KW-0464">Manganese</keyword>
<dbReference type="GO" id="GO:0051607">
    <property type="term" value="P:defense response to virus"/>
    <property type="evidence" value="ECO:0007669"/>
    <property type="project" value="UniProtKB-UniRule"/>
</dbReference>
<dbReference type="GO" id="GO:0003677">
    <property type="term" value="F:DNA binding"/>
    <property type="evidence" value="ECO:0007669"/>
    <property type="project" value="UniProtKB-KW"/>
</dbReference>
<dbReference type="GO" id="GO:0043571">
    <property type="term" value="P:maintenance of CRISPR repeat elements"/>
    <property type="evidence" value="ECO:0007669"/>
    <property type="project" value="UniProtKB-UniRule"/>
</dbReference>
<comment type="similarity">
    <text evidence="8">Belongs to the CRISPR-associated endonuclease Cas1 family.</text>
</comment>
<dbReference type="GO" id="GO:0016787">
    <property type="term" value="F:hydrolase activity"/>
    <property type="evidence" value="ECO:0007669"/>
    <property type="project" value="UniProtKB-KW"/>
</dbReference>
<accession>A0AB72VFL6</accession>
<evidence type="ECO:0000313" key="9">
    <source>
        <dbReference type="EMBL" id="BAQ21111.1"/>
    </source>
</evidence>
<dbReference type="NCBIfam" id="TIGR00287">
    <property type="entry name" value="cas1"/>
    <property type="match status" value="1"/>
</dbReference>
<feature type="binding site" evidence="8">
    <location>
        <position position="232"/>
    </location>
    <ligand>
        <name>Mn(2+)</name>
        <dbReference type="ChEBI" id="CHEBI:29035"/>
    </ligand>
</feature>
<organism evidence="9">
    <name type="scientific">Corynebacterium glutamicum (strain R)</name>
    <dbReference type="NCBI Taxonomy" id="340322"/>
    <lineage>
        <taxon>Bacteria</taxon>
        <taxon>Bacillati</taxon>
        <taxon>Actinomycetota</taxon>
        <taxon>Actinomycetes</taxon>
        <taxon>Mycobacteriales</taxon>
        <taxon>Corynebacteriaceae</taxon>
        <taxon>Corynebacterium</taxon>
    </lineage>
</organism>